<protein>
    <submittedName>
        <fullName evidence="1">DUF5799 family protein</fullName>
    </submittedName>
</protein>
<dbReference type="InterPro" id="IPR043821">
    <property type="entry name" value="DUF5799"/>
</dbReference>
<comment type="caution">
    <text evidence="1">The sequence shown here is derived from an EMBL/GenBank/DDBJ whole genome shotgun (WGS) entry which is preliminary data.</text>
</comment>
<organism evidence="1 2">
    <name type="scientific">Halospeciosus flavus</name>
    <dbReference type="NCBI Taxonomy" id="3032283"/>
    <lineage>
        <taxon>Archaea</taxon>
        <taxon>Methanobacteriati</taxon>
        <taxon>Methanobacteriota</taxon>
        <taxon>Stenosarchaea group</taxon>
        <taxon>Halobacteria</taxon>
        <taxon>Halobacteriales</taxon>
        <taxon>Halobacteriaceae</taxon>
        <taxon>Halospeciosus</taxon>
    </lineage>
</organism>
<sequence length="152" mass="16377">MTNWQDRIVGVRMQVDDEFEDRVEQSSFSRQQWGLVMTAVDFDIEDPEDEDAARIVADTSKLSSVMPELDNVQQQMASMGAGGSGSQSGSSGGGLFGKVKSALGLGGSGGGGGDEREDEAAQLAEEYAELLQERLEESGRWDEVRRVAAEDP</sequence>
<dbReference type="EMBL" id="JBHTAR010000011">
    <property type="protein sequence ID" value="MFC7199609.1"/>
    <property type="molecule type" value="Genomic_DNA"/>
</dbReference>
<evidence type="ECO:0000313" key="1">
    <source>
        <dbReference type="EMBL" id="MFC7199609.1"/>
    </source>
</evidence>
<name>A0ABD5Z392_9EURY</name>
<dbReference type="Proteomes" id="UP001596447">
    <property type="component" value="Unassembled WGS sequence"/>
</dbReference>
<proteinExistence type="predicted"/>
<gene>
    <name evidence="1" type="ORF">ACFQJ9_09325</name>
</gene>
<reference evidence="1 2" key="1">
    <citation type="journal article" date="2019" name="Int. J. Syst. Evol. Microbiol.">
        <title>The Global Catalogue of Microorganisms (GCM) 10K type strain sequencing project: providing services to taxonomists for standard genome sequencing and annotation.</title>
        <authorList>
            <consortium name="The Broad Institute Genomics Platform"/>
            <consortium name="The Broad Institute Genome Sequencing Center for Infectious Disease"/>
            <person name="Wu L."/>
            <person name="Ma J."/>
        </authorList>
    </citation>
    <scope>NUCLEOTIDE SEQUENCE [LARGE SCALE GENOMIC DNA]</scope>
    <source>
        <strain evidence="1 2">XZGYJ-43</strain>
    </source>
</reference>
<dbReference type="AlphaFoldDB" id="A0ABD5Z392"/>
<accession>A0ABD5Z392</accession>
<keyword evidence="2" id="KW-1185">Reference proteome</keyword>
<evidence type="ECO:0000313" key="2">
    <source>
        <dbReference type="Proteomes" id="UP001596447"/>
    </source>
</evidence>
<dbReference type="RefSeq" id="WP_279529538.1">
    <property type="nucleotide sequence ID" value="NZ_CP122312.1"/>
</dbReference>
<dbReference type="Pfam" id="PF19113">
    <property type="entry name" value="DUF5799"/>
    <property type="match status" value="1"/>
</dbReference>